<dbReference type="InterPro" id="IPR001314">
    <property type="entry name" value="Peptidase_S1A"/>
</dbReference>
<proteinExistence type="predicted"/>
<evidence type="ECO:0000259" key="2">
    <source>
        <dbReference type="PROSITE" id="PS50240"/>
    </source>
</evidence>
<dbReference type="Gene3D" id="2.40.10.10">
    <property type="entry name" value="Trypsin-like serine proteases"/>
    <property type="match status" value="1"/>
</dbReference>
<sequence>PQLSSKEDILKSRCTASLISTKWVLSAAHCFFNNKNRPIAAKGILIVAGTTNFLNTSNSYSQEREAKEVYIHPKFKPLLSMHDIALVKVDPFELNKFISLIPLKQSPLPLNTQVGCVAVGWGDTDASTSTSKLHKLRVFGEQSERACPGMDQEEVSRLVCLKQEPGRGLCDGDSGSPLICAGQLTGIAHEVYAIVPPLNPDPKMECGENGLTMTYIFVALTWIGSSNM</sequence>
<dbReference type="AlphaFoldDB" id="A0A1B6CZQ3"/>
<dbReference type="InterPro" id="IPR001254">
    <property type="entry name" value="Trypsin_dom"/>
</dbReference>
<evidence type="ECO:0000256" key="1">
    <source>
        <dbReference type="ARBA" id="ARBA00023157"/>
    </source>
</evidence>
<dbReference type="EMBL" id="GEDC01018453">
    <property type="protein sequence ID" value="JAS18845.1"/>
    <property type="molecule type" value="Transcribed_RNA"/>
</dbReference>
<dbReference type="InterPro" id="IPR018114">
    <property type="entry name" value="TRYPSIN_HIS"/>
</dbReference>
<dbReference type="PRINTS" id="PR00722">
    <property type="entry name" value="CHYMOTRYPSIN"/>
</dbReference>
<gene>
    <name evidence="3" type="ORF">g.3342</name>
</gene>
<dbReference type="Pfam" id="PF00089">
    <property type="entry name" value="Trypsin"/>
    <property type="match status" value="1"/>
</dbReference>
<evidence type="ECO:0000313" key="3">
    <source>
        <dbReference type="EMBL" id="JAS18845.1"/>
    </source>
</evidence>
<dbReference type="PANTHER" id="PTHR24252:SF7">
    <property type="entry name" value="HYALIN"/>
    <property type="match status" value="1"/>
</dbReference>
<dbReference type="PROSITE" id="PS50240">
    <property type="entry name" value="TRYPSIN_DOM"/>
    <property type="match status" value="1"/>
</dbReference>
<dbReference type="SUPFAM" id="SSF50494">
    <property type="entry name" value="Trypsin-like serine proteases"/>
    <property type="match status" value="1"/>
</dbReference>
<dbReference type="PROSITE" id="PS00134">
    <property type="entry name" value="TRYPSIN_HIS"/>
    <property type="match status" value="1"/>
</dbReference>
<accession>A0A1B6CZQ3</accession>
<dbReference type="InterPro" id="IPR043504">
    <property type="entry name" value="Peptidase_S1_PA_chymotrypsin"/>
</dbReference>
<feature type="non-terminal residue" evidence="3">
    <location>
        <position position="1"/>
    </location>
</feature>
<dbReference type="GO" id="GO:0006508">
    <property type="term" value="P:proteolysis"/>
    <property type="evidence" value="ECO:0007669"/>
    <property type="project" value="InterPro"/>
</dbReference>
<reference evidence="3" key="1">
    <citation type="submission" date="2015-12" db="EMBL/GenBank/DDBJ databases">
        <title>De novo transcriptome assembly of four potential Pierce s Disease insect vectors from Arizona vineyards.</title>
        <authorList>
            <person name="Tassone E.E."/>
        </authorList>
    </citation>
    <scope>NUCLEOTIDE SEQUENCE</scope>
</reference>
<dbReference type="PANTHER" id="PTHR24252">
    <property type="entry name" value="ACROSIN-RELATED"/>
    <property type="match status" value="1"/>
</dbReference>
<keyword evidence="1" id="KW-1015">Disulfide bond</keyword>
<dbReference type="GO" id="GO:0004252">
    <property type="term" value="F:serine-type endopeptidase activity"/>
    <property type="evidence" value="ECO:0007669"/>
    <property type="project" value="InterPro"/>
</dbReference>
<dbReference type="InterPro" id="IPR009003">
    <property type="entry name" value="Peptidase_S1_PA"/>
</dbReference>
<protein>
    <recommendedName>
        <fullName evidence="2">Peptidase S1 domain-containing protein</fullName>
    </recommendedName>
</protein>
<feature type="domain" description="Peptidase S1" evidence="2">
    <location>
        <begin position="1"/>
        <end position="228"/>
    </location>
</feature>
<dbReference type="SMART" id="SM00020">
    <property type="entry name" value="Tryp_SPc"/>
    <property type="match status" value="1"/>
</dbReference>
<name>A0A1B6CZQ3_9HEMI</name>
<organism evidence="3">
    <name type="scientific">Clastoptera arizonana</name>
    <name type="common">Arizona spittle bug</name>
    <dbReference type="NCBI Taxonomy" id="38151"/>
    <lineage>
        <taxon>Eukaryota</taxon>
        <taxon>Metazoa</taxon>
        <taxon>Ecdysozoa</taxon>
        <taxon>Arthropoda</taxon>
        <taxon>Hexapoda</taxon>
        <taxon>Insecta</taxon>
        <taxon>Pterygota</taxon>
        <taxon>Neoptera</taxon>
        <taxon>Paraneoptera</taxon>
        <taxon>Hemiptera</taxon>
        <taxon>Auchenorrhyncha</taxon>
        <taxon>Cercopoidea</taxon>
        <taxon>Clastopteridae</taxon>
        <taxon>Clastoptera</taxon>
    </lineage>
</organism>